<evidence type="ECO:0000313" key="2">
    <source>
        <dbReference type="EMBL" id="WVZ94587.1"/>
    </source>
</evidence>
<protein>
    <submittedName>
        <fullName evidence="2">Uncharacterized protein</fullName>
    </submittedName>
</protein>
<keyword evidence="3" id="KW-1185">Reference proteome</keyword>
<accession>A0AAQ3XFK8</accession>
<dbReference type="Proteomes" id="UP001341281">
    <property type="component" value="Chromosome 09"/>
</dbReference>
<evidence type="ECO:0000256" key="1">
    <source>
        <dbReference type="SAM" id="MobiDB-lite"/>
    </source>
</evidence>
<feature type="non-terminal residue" evidence="2">
    <location>
        <position position="110"/>
    </location>
</feature>
<dbReference type="EMBL" id="CP144753">
    <property type="protein sequence ID" value="WVZ94587.1"/>
    <property type="molecule type" value="Genomic_DNA"/>
</dbReference>
<dbReference type="AlphaFoldDB" id="A0AAQ3XFK8"/>
<feature type="region of interest" description="Disordered" evidence="1">
    <location>
        <begin position="27"/>
        <end position="77"/>
    </location>
</feature>
<name>A0AAQ3XFK8_PASNO</name>
<proteinExistence type="predicted"/>
<evidence type="ECO:0000313" key="3">
    <source>
        <dbReference type="Proteomes" id="UP001341281"/>
    </source>
</evidence>
<organism evidence="2 3">
    <name type="scientific">Paspalum notatum var. saurae</name>
    <dbReference type="NCBI Taxonomy" id="547442"/>
    <lineage>
        <taxon>Eukaryota</taxon>
        <taxon>Viridiplantae</taxon>
        <taxon>Streptophyta</taxon>
        <taxon>Embryophyta</taxon>
        <taxon>Tracheophyta</taxon>
        <taxon>Spermatophyta</taxon>
        <taxon>Magnoliopsida</taxon>
        <taxon>Liliopsida</taxon>
        <taxon>Poales</taxon>
        <taxon>Poaceae</taxon>
        <taxon>PACMAD clade</taxon>
        <taxon>Panicoideae</taxon>
        <taxon>Andropogonodae</taxon>
        <taxon>Paspaleae</taxon>
        <taxon>Paspalinae</taxon>
        <taxon>Paspalum</taxon>
    </lineage>
</organism>
<sequence length="110" mass="11907">MAADTLLHANRLIPIAAAASFSCLHRKPPSRRLSAHQPASRAPPTSSRDYPLSAEPFRARNGPPEAENGRAPASSATRLRPLASCSQQLLFLSSKIPKLYIYSSATQIQK</sequence>
<gene>
    <name evidence="2" type="ORF">U9M48_040464</name>
</gene>
<reference evidence="2 3" key="1">
    <citation type="submission" date="2024-02" db="EMBL/GenBank/DDBJ databases">
        <title>High-quality chromosome-scale genome assembly of Pensacola bahiagrass (Paspalum notatum Flugge var. saurae).</title>
        <authorList>
            <person name="Vega J.M."/>
            <person name="Podio M."/>
            <person name="Orjuela J."/>
            <person name="Siena L.A."/>
            <person name="Pessino S.C."/>
            <person name="Combes M.C."/>
            <person name="Mariac C."/>
            <person name="Albertini E."/>
            <person name="Pupilli F."/>
            <person name="Ortiz J.P.A."/>
            <person name="Leblanc O."/>
        </authorList>
    </citation>
    <scope>NUCLEOTIDE SEQUENCE [LARGE SCALE GENOMIC DNA]</scope>
    <source>
        <strain evidence="2">R1</strain>
        <tissue evidence="2">Leaf</tissue>
    </source>
</reference>